<reference evidence="1 2" key="1">
    <citation type="submission" date="2018-11" db="EMBL/GenBank/DDBJ databases">
        <authorList>
            <consortium name="Pathogen Informatics"/>
        </authorList>
    </citation>
    <scope>NUCLEOTIDE SEQUENCE [LARGE SCALE GENOMIC DNA]</scope>
    <source>
        <strain>Denwood</strain>
        <strain evidence="2">Zambia</strain>
    </source>
</reference>
<name>A0A183PA26_9TREM</name>
<evidence type="ECO:0000313" key="2">
    <source>
        <dbReference type="Proteomes" id="UP000269396"/>
    </source>
</evidence>
<organism evidence="1 2">
    <name type="scientific">Schistosoma mattheei</name>
    <dbReference type="NCBI Taxonomy" id="31246"/>
    <lineage>
        <taxon>Eukaryota</taxon>
        <taxon>Metazoa</taxon>
        <taxon>Spiralia</taxon>
        <taxon>Lophotrochozoa</taxon>
        <taxon>Platyhelminthes</taxon>
        <taxon>Trematoda</taxon>
        <taxon>Digenea</taxon>
        <taxon>Strigeidida</taxon>
        <taxon>Schistosomatoidea</taxon>
        <taxon>Schistosomatidae</taxon>
        <taxon>Schistosoma</taxon>
    </lineage>
</organism>
<proteinExistence type="predicted"/>
<dbReference type="EMBL" id="UZAL01031259">
    <property type="protein sequence ID" value="VDP57440.1"/>
    <property type="molecule type" value="Genomic_DNA"/>
</dbReference>
<keyword evidence="2" id="KW-1185">Reference proteome</keyword>
<sequence length="687" mass="78667">MYQEEDENSGFKFQDVLHVLNNINLPRHFDIQSILPSTVMAMHSPLLGYYCLRILHRAGAFSQTTDGGVLHQTNLDGYLKFNHEIIYSVVRQLLAPLKWSTGSEQDNTLSNILSRHHLQIVSKTSNQPLSNYSLSLIESNLYKSKPKITFKRIGRTIEAALSLTQSGNTFFTNNQFTNAKKSLNKINDNNTAVIPTTIKRPSSLRASLQLVPDIYRIALKFNDLLTNNDVNNSNSQLSSDNCAYTRHILLLTEIMNYLVTKPNYPVTYGFLSRLVITQIEMICIVNNLNGVKIILNNLEFILLHPCFLLCLAFPTYTTDIFTGSIQNSHLLVALWQIIHNSFMLVDKFHENGKNNNKSSSFEDGVRSLTAKLDCSHENAFNIANTSYNFSSNNTTMKRSIIKLNELAQRALDHLQSKKCAKENSFHQFTFTDLSGENNLESLVWIIGELIYYLGNELISVQILSKLAACFIDRKTLCKADILQLSHLGLSVVNKLRYLRNEVNESIDDHFMLYQSIIYETEMMITEWLKESSMPTLCNTDEARFMEQRISTALAYIKMYRLESVIGLTESGNEQLNLFEYQICQTIQETKQYNSQSIDKTLLAISMYLLAKIRLLQMNTKEHEFLMFQAISECMADQGEYHPLIAEWLVILALSLQKPLNGDNNELDEIKYVSLKKLFLLLKYTNEK</sequence>
<dbReference type="AlphaFoldDB" id="A0A183PA26"/>
<accession>A0A183PA26</accession>
<evidence type="ECO:0000313" key="1">
    <source>
        <dbReference type="EMBL" id="VDP57440.1"/>
    </source>
</evidence>
<protein>
    <submittedName>
        <fullName evidence="1">Uncharacterized protein</fullName>
    </submittedName>
</protein>
<gene>
    <name evidence="1" type="ORF">SMTD_LOCUS11212</name>
</gene>
<dbReference type="Proteomes" id="UP000269396">
    <property type="component" value="Unassembled WGS sequence"/>
</dbReference>